<evidence type="ECO:0000256" key="5">
    <source>
        <dbReference type="ARBA" id="ARBA00022889"/>
    </source>
</evidence>
<keyword evidence="7 10" id="KW-0472">Membrane</keyword>
<keyword evidence="14" id="KW-1185">Reference proteome</keyword>
<dbReference type="CDD" id="cd00063">
    <property type="entry name" value="FN3"/>
    <property type="match status" value="4"/>
</dbReference>
<dbReference type="InterPro" id="IPR003599">
    <property type="entry name" value="Ig_sub"/>
</dbReference>
<dbReference type="GO" id="GO:0005886">
    <property type="term" value="C:plasma membrane"/>
    <property type="evidence" value="ECO:0007669"/>
    <property type="project" value="TreeGrafter"/>
</dbReference>
<evidence type="ECO:0000256" key="1">
    <source>
        <dbReference type="ARBA" id="ARBA00004167"/>
    </source>
</evidence>
<evidence type="ECO:0000313" key="13">
    <source>
        <dbReference type="EMBL" id="CAH2329420.1"/>
    </source>
</evidence>
<keyword evidence="4" id="KW-0677">Repeat</keyword>
<evidence type="ECO:0000256" key="9">
    <source>
        <dbReference type="ARBA" id="ARBA00023319"/>
    </source>
</evidence>
<dbReference type="CDD" id="cd00096">
    <property type="entry name" value="Ig"/>
    <property type="match status" value="1"/>
</dbReference>
<comment type="similarity">
    <text evidence="2">Belongs to the immunoglobulin superfamily. L1/neurofascin/NgCAM family.</text>
</comment>
<dbReference type="GO" id="GO:0007420">
    <property type="term" value="P:brain development"/>
    <property type="evidence" value="ECO:0007669"/>
    <property type="project" value="TreeGrafter"/>
</dbReference>
<dbReference type="Proteomes" id="UP001295444">
    <property type="component" value="Chromosome 14"/>
</dbReference>
<comment type="subcellular location">
    <subcellularLocation>
        <location evidence="1">Membrane</location>
        <topology evidence="1">Single-pass membrane protein</topology>
    </subcellularLocation>
</comment>
<dbReference type="SMART" id="SM00408">
    <property type="entry name" value="IGc2"/>
    <property type="match status" value="1"/>
</dbReference>
<evidence type="ECO:0000259" key="11">
    <source>
        <dbReference type="PROSITE" id="PS50835"/>
    </source>
</evidence>
<evidence type="ECO:0000256" key="7">
    <source>
        <dbReference type="ARBA" id="ARBA00023136"/>
    </source>
</evidence>
<feature type="domain" description="Fibronectin type-III" evidence="12">
    <location>
        <begin position="417"/>
        <end position="518"/>
    </location>
</feature>
<dbReference type="FunFam" id="2.60.40.10:FF:000057">
    <property type="entry name" value="neural cell adhesion molecule L1"/>
    <property type="match status" value="1"/>
</dbReference>
<dbReference type="FunFam" id="2.60.40.10:FF:000418">
    <property type="entry name" value="Neural cell adhesion molecule L1-like protein"/>
    <property type="match status" value="1"/>
</dbReference>
<dbReference type="InterPro" id="IPR013783">
    <property type="entry name" value="Ig-like_fold"/>
</dbReference>
<feature type="domain" description="Fibronectin type-III" evidence="12">
    <location>
        <begin position="216"/>
        <end position="309"/>
    </location>
</feature>
<dbReference type="GO" id="GO:0098632">
    <property type="term" value="F:cell-cell adhesion mediator activity"/>
    <property type="evidence" value="ECO:0007669"/>
    <property type="project" value="TreeGrafter"/>
</dbReference>
<dbReference type="InterPro" id="IPR007110">
    <property type="entry name" value="Ig-like_dom"/>
</dbReference>
<keyword evidence="3 10" id="KW-0812">Transmembrane</keyword>
<dbReference type="AlphaFoldDB" id="A0AAD1TNY2"/>
<evidence type="ECO:0000256" key="2">
    <source>
        <dbReference type="ARBA" id="ARBA00008588"/>
    </source>
</evidence>
<reference evidence="13" key="1">
    <citation type="submission" date="2022-03" db="EMBL/GenBank/DDBJ databases">
        <authorList>
            <person name="Alioto T."/>
            <person name="Alioto T."/>
            <person name="Gomez Garrido J."/>
        </authorList>
    </citation>
    <scope>NUCLEOTIDE SEQUENCE</scope>
</reference>
<dbReference type="InterPro" id="IPR003598">
    <property type="entry name" value="Ig_sub2"/>
</dbReference>
<gene>
    <name evidence="13" type="ORF">PECUL_23A042632</name>
</gene>
<dbReference type="InterPro" id="IPR003961">
    <property type="entry name" value="FN3_dom"/>
</dbReference>
<dbReference type="InterPro" id="IPR036116">
    <property type="entry name" value="FN3_sf"/>
</dbReference>
<dbReference type="PROSITE" id="PS50853">
    <property type="entry name" value="FN3"/>
    <property type="match status" value="4"/>
</dbReference>
<dbReference type="GO" id="GO:0007411">
    <property type="term" value="P:axon guidance"/>
    <property type="evidence" value="ECO:0007669"/>
    <property type="project" value="TreeGrafter"/>
</dbReference>
<dbReference type="Pfam" id="PF00041">
    <property type="entry name" value="fn3"/>
    <property type="match status" value="4"/>
</dbReference>
<evidence type="ECO:0000256" key="4">
    <source>
        <dbReference type="ARBA" id="ARBA00022737"/>
    </source>
</evidence>
<feature type="domain" description="Fibronectin type-III" evidence="12">
    <location>
        <begin position="314"/>
        <end position="416"/>
    </location>
</feature>
<dbReference type="FunFam" id="2.60.40.10:FF:000768">
    <property type="entry name" value="Neural cell adhesion molecule L1-like protein"/>
    <property type="match status" value="1"/>
</dbReference>
<dbReference type="PROSITE" id="PS50835">
    <property type="entry name" value="IG_LIKE"/>
    <property type="match status" value="1"/>
</dbReference>
<dbReference type="InterPro" id="IPR036179">
    <property type="entry name" value="Ig-like_dom_sf"/>
</dbReference>
<dbReference type="Pfam" id="PF13882">
    <property type="entry name" value="Bravo_FIGEY"/>
    <property type="match status" value="1"/>
</dbReference>
<dbReference type="SMART" id="SM00409">
    <property type="entry name" value="IG"/>
    <property type="match status" value="1"/>
</dbReference>
<keyword evidence="5" id="KW-0130">Cell adhesion</keyword>
<dbReference type="GO" id="GO:0030424">
    <property type="term" value="C:axon"/>
    <property type="evidence" value="ECO:0007669"/>
    <property type="project" value="TreeGrafter"/>
</dbReference>
<feature type="domain" description="Fibronectin type-III" evidence="12">
    <location>
        <begin position="116"/>
        <end position="211"/>
    </location>
</feature>
<dbReference type="EMBL" id="OW240925">
    <property type="protein sequence ID" value="CAH2329420.1"/>
    <property type="molecule type" value="Genomic_DNA"/>
</dbReference>
<keyword evidence="6 10" id="KW-1133">Transmembrane helix</keyword>
<feature type="transmembrane region" description="Helical" evidence="10">
    <location>
        <begin position="531"/>
        <end position="552"/>
    </location>
</feature>
<evidence type="ECO:0000313" key="14">
    <source>
        <dbReference type="Proteomes" id="UP001295444"/>
    </source>
</evidence>
<keyword evidence="9" id="KW-0393">Immunoglobulin domain</keyword>
<proteinExistence type="inferred from homology"/>
<accession>A0AAD1TNY2</accession>
<dbReference type="FunFam" id="2.60.40.10:FF:000367">
    <property type="entry name" value="Neural cell adhesion molecule L1-like protein"/>
    <property type="match status" value="1"/>
</dbReference>
<evidence type="ECO:0000256" key="8">
    <source>
        <dbReference type="ARBA" id="ARBA00023157"/>
    </source>
</evidence>
<dbReference type="SUPFAM" id="SSF48726">
    <property type="entry name" value="Immunoglobulin"/>
    <property type="match status" value="1"/>
</dbReference>
<dbReference type="PANTHER" id="PTHR44170">
    <property type="entry name" value="PROTEIN SIDEKICK"/>
    <property type="match status" value="1"/>
</dbReference>
<evidence type="ECO:0000256" key="3">
    <source>
        <dbReference type="ARBA" id="ARBA00022692"/>
    </source>
</evidence>
<dbReference type="PANTHER" id="PTHR44170:SF45">
    <property type="entry name" value="NEURAL CELL ADHESION MOLECULE L1-LIKE PROTEIN ISOFORM X1"/>
    <property type="match status" value="1"/>
</dbReference>
<dbReference type="Pfam" id="PF00047">
    <property type="entry name" value="ig"/>
    <property type="match status" value="1"/>
</dbReference>
<sequence>MTSQMLLTHVFGTCFMTEPTRVSLLPENPWVKRSHSITLTCYTQCDVRVLHSLRISWWKNGLEMTESTDRLHLKSDSLSIPNVTWEDAGLYRCIGNTSMDSMEAETRLSVRDVPSNPENLHLSKKHKKSVTLSWTPSDPHNSPISEYLIQSKRSRHEHGQWEDIANVARNVTSCVLHLKPYYNYQFRVIARNEMGLSPPSASTNVYSIPPAVPDVSPRIVYAEADKPNEMMIKWEPLNADEHNGPELRYRVSWRLQGVEPNWHQENVKHHQFLLKNTPAFTAYDVSVQSINELGSGPEPQVYTVYSGEDTPDTAPSDVAVDVLNSTVVKVTWRGVTQDRVRGHLSGYKITYWRVRNMVDGTKHHDEHHVLIFAGPREWGIIPGLSPFSEYKVSVSAFNTRGDGPASYPLKFETLEGVPEQPRYLRVITSDKNSFTLSWGPPKNANGILKKYILQYQIINDTDEIGTLTNINITNPSTTTWRVPRMEVGTMYKFYLRACTKVGCGRAVSEEGRTMTQATYTDVTHGLATQGWFIGIMCAVALLTLVLLTACFVQRNKGGKYPVLEKEDPIPDVEPPAKPVEGFIEYSVNKPLNESQKSLSLDIKSYDSVDSLVQYSDEEHQQFNEDGSFIGAYIESKDKSPVDINEMPSVKRSYI</sequence>
<dbReference type="SMART" id="SM00060">
    <property type="entry name" value="FN3"/>
    <property type="match status" value="4"/>
</dbReference>
<feature type="domain" description="Ig-like" evidence="11">
    <location>
        <begin position="19"/>
        <end position="109"/>
    </location>
</feature>
<name>A0AAD1TNY2_PELCU</name>
<protein>
    <submittedName>
        <fullName evidence="13">Neural cell adhesion molecule L1 isoform X3</fullName>
    </submittedName>
</protein>
<evidence type="ECO:0000259" key="12">
    <source>
        <dbReference type="PROSITE" id="PS50853"/>
    </source>
</evidence>
<dbReference type="SUPFAM" id="SSF49265">
    <property type="entry name" value="Fibronectin type III"/>
    <property type="match status" value="2"/>
</dbReference>
<keyword evidence="8" id="KW-1015">Disulfide bond</keyword>
<organism evidence="13 14">
    <name type="scientific">Pelobates cultripes</name>
    <name type="common">Western spadefoot toad</name>
    <dbReference type="NCBI Taxonomy" id="61616"/>
    <lineage>
        <taxon>Eukaryota</taxon>
        <taxon>Metazoa</taxon>
        <taxon>Chordata</taxon>
        <taxon>Craniata</taxon>
        <taxon>Vertebrata</taxon>
        <taxon>Euteleostomi</taxon>
        <taxon>Amphibia</taxon>
        <taxon>Batrachia</taxon>
        <taxon>Anura</taxon>
        <taxon>Pelobatoidea</taxon>
        <taxon>Pelobatidae</taxon>
        <taxon>Pelobates</taxon>
    </lineage>
</organism>
<dbReference type="InterPro" id="IPR013151">
    <property type="entry name" value="Immunoglobulin_dom"/>
</dbReference>
<evidence type="ECO:0000256" key="10">
    <source>
        <dbReference type="SAM" id="Phobius"/>
    </source>
</evidence>
<dbReference type="InterPro" id="IPR026966">
    <property type="entry name" value="Neurofascin/L1/NrCAM_C"/>
</dbReference>
<dbReference type="Gene3D" id="2.60.40.10">
    <property type="entry name" value="Immunoglobulins"/>
    <property type="match status" value="5"/>
</dbReference>
<evidence type="ECO:0000256" key="6">
    <source>
        <dbReference type="ARBA" id="ARBA00022989"/>
    </source>
</evidence>